<organism evidence="2 3">
    <name type="scientific">Bacillus cereus</name>
    <dbReference type="NCBI Taxonomy" id="1396"/>
    <lineage>
        <taxon>Bacteria</taxon>
        <taxon>Bacillati</taxon>
        <taxon>Bacillota</taxon>
        <taxon>Bacilli</taxon>
        <taxon>Bacillales</taxon>
        <taxon>Bacillaceae</taxon>
        <taxon>Bacillus</taxon>
        <taxon>Bacillus cereus group</taxon>
    </lineage>
</organism>
<protein>
    <recommendedName>
        <fullName evidence="1">ESAT-6-like protein</fullName>
    </recommendedName>
</protein>
<reference evidence="2 3" key="1">
    <citation type="submission" date="2017-09" db="EMBL/GenBank/DDBJ databases">
        <title>Large-scale bioinformatics analysis of Bacillus genomes uncovers conserved roles of natural products in bacterial physiology.</title>
        <authorList>
            <consortium name="Agbiome Team Llc"/>
            <person name="Bleich R.M."/>
            <person name="Grubbs K.J."/>
            <person name="Santa Maria K.C."/>
            <person name="Allen S.E."/>
            <person name="Farag S."/>
            <person name="Shank E.A."/>
            <person name="Bowers A."/>
        </authorList>
    </citation>
    <scope>NUCLEOTIDE SEQUENCE [LARGE SCALE GENOMIC DNA]</scope>
    <source>
        <strain evidence="2 3">AFS025165</strain>
    </source>
</reference>
<comment type="similarity">
    <text evidence="1">Belongs to the WXG100 family.</text>
</comment>
<comment type="caution">
    <text evidence="2">The sequence shown here is derived from an EMBL/GenBank/DDBJ whole genome shotgun (WGS) entry which is preliminary data.</text>
</comment>
<evidence type="ECO:0000313" key="2">
    <source>
        <dbReference type="EMBL" id="PFC75324.1"/>
    </source>
</evidence>
<dbReference type="NCBIfam" id="TIGR03930">
    <property type="entry name" value="WXG100_ESAT6"/>
    <property type="match status" value="1"/>
</dbReference>
<accession>A0A0J7IIE8</accession>
<dbReference type="Pfam" id="PF06013">
    <property type="entry name" value="WXG100"/>
    <property type="match status" value="1"/>
</dbReference>
<dbReference type="Gene3D" id="1.10.287.850">
    <property type="entry name" value="HP0062-like domain"/>
    <property type="match status" value="1"/>
</dbReference>
<dbReference type="InterPro" id="IPR029013">
    <property type="entry name" value="HP0062-like_sf"/>
</dbReference>
<sequence length="90" mass="10367">MTEIKIRPEDLERISNNFNNAAAEAQSQVNRLEGDIKSLDGQWAGSTQAKFRGEFENSKQKMQQYIPILEGISRDLKRIAEKFRSTDNTY</sequence>
<dbReference type="SUPFAM" id="SSF158414">
    <property type="entry name" value="HP0062-like"/>
    <property type="match status" value="1"/>
</dbReference>
<evidence type="ECO:0000256" key="1">
    <source>
        <dbReference type="RuleBase" id="RU362001"/>
    </source>
</evidence>
<dbReference type="InterPro" id="IPR010310">
    <property type="entry name" value="T7SS_ESAT-6-like"/>
</dbReference>
<dbReference type="RefSeq" id="WP_000136048.1">
    <property type="nucleotide sequence ID" value="NZ_CP065881.1"/>
</dbReference>
<proteinExistence type="inferred from homology"/>
<gene>
    <name evidence="2" type="ORF">CN290_08685</name>
</gene>
<dbReference type="AlphaFoldDB" id="A0A0J7IIE8"/>
<name>A0A0J7IIE8_BACCE</name>
<dbReference type="Proteomes" id="UP000220226">
    <property type="component" value="Unassembled WGS sequence"/>
</dbReference>
<dbReference type="EMBL" id="NTQT01000010">
    <property type="protein sequence ID" value="PFC75324.1"/>
    <property type="molecule type" value="Genomic_DNA"/>
</dbReference>
<evidence type="ECO:0000313" key="3">
    <source>
        <dbReference type="Proteomes" id="UP000220226"/>
    </source>
</evidence>